<evidence type="ECO:0000256" key="2">
    <source>
        <dbReference type="ARBA" id="ARBA00005182"/>
    </source>
</evidence>
<feature type="domain" description="AlgX/AlgJ SGNH hydrolase-like" evidence="7">
    <location>
        <begin position="104"/>
        <end position="324"/>
    </location>
</feature>
<accession>A0A7T0C2G1</accession>
<reference evidence="9" key="1">
    <citation type="submission" date="2020-02" db="EMBL/GenBank/DDBJ databases">
        <title>Genomic and physiological characterization of two novel Nitrospinaceae genera.</title>
        <authorList>
            <person name="Mueller A.J."/>
            <person name="Jung M.-Y."/>
            <person name="Strachan C.R."/>
            <person name="Herbold C.W."/>
            <person name="Kirkegaard R.H."/>
            <person name="Daims H."/>
        </authorList>
    </citation>
    <scope>NUCLEOTIDE SEQUENCE [LARGE SCALE GENOMIC DNA]</scope>
</reference>
<evidence type="ECO:0000313" key="8">
    <source>
        <dbReference type="EMBL" id="QPJ65324.1"/>
    </source>
</evidence>
<sequence>MNGLQTMKNHGTSVSRIFFIFVFLSLLVAPAILINSESGLFPEFRENRNLAEFPTQEFKAGNFKTFPQRFENFFNDHFGLRPFFITQFNWLKYKFFNFSSNPEVLVGKDGWLFFGDDRLDVEDYQRLARPDTESLDKWVFSQESRQTWLDELGTRFVFVVAPNKATVYEEYLPDWIGQSDAPSRIDRMINGLREKSSVDILDLKHALIENKKQGLLYHRKDSHWTHRGALVGATAILSHLKKYYPALDLPDLNDFEMKENWIASPNFSLRLGISSGETVLKPVPENGWTTRETVVNTPRGAIHIYEKDDDSLPTLVMFGDSFLPYTQRYLAEHFKRSVFSNIWFTDFMDPFPHELIADEKPDVMVYLRVERGVVSDKINEYDVRFARIKDMNWLDGFAVRLQQISSDSIEDRSFAAKNELAKISKWIQGSGSVSIEERENREIFITGDDNPGALQLTSPPIPVEREKRMALLLPVVEIQGGIAMGILDDSGQWLVSPSRHNVNNEIYFNTNNTGSIKIVFTSASSPDAKTTTPGFVINPSFQEIEHPKDRLVSVPGDMDSRPVAASMFHASGNGVKVSLGDKASLLVEGDSSQFGYQISSMPISVLPNSNVVLTLPLNVSAGNLGVGILNQSQDRWLLAASHVNESYRFNTGDNRMITIVVANANHDAEFILPSRFSLRAGTIANETP</sequence>
<dbReference type="GO" id="GO:0016740">
    <property type="term" value="F:transferase activity"/>
    <property type="evidence" value="ECO:0007669"/>
    <property type="project" value="UniProtKB-KW"/>
</dbReference>
<evidence type="ECO:0000256" key="1">
    <source>
        <dbReference type="ARBA" id="ARBA00004418"/>
    </source>
</evidence>
<comment type="pathway">
    <text evidence="2">Glycan biosynthesis; alginate biosynthesis.</text>
</comment>
<evidence type="ECO:0000256" key="4">
    <source>
        <dbReference type="ARBA" id="ARBA00022729"/>
    </source>
</evidence>
<evidence type="ECO:0000259" key="7">
    <source>
        <dbReference type="Pfam" id="PF16822"/>
    </source>
</evidence>
<evidence type="ECO:0000256" key="5">
    <source>
        <dbReference type="ARBA" id="ARBA00022764"/>
    </source>
</evidence>
<evidence type="ECO:0000256" key="6">
    <source>
        <dbReference type="ARBA" id="ARBA00022841"/>
    </source>
</evidence>
<dbReference type="Proteomes" id="UP000594464">
    <property type="component" value="Chromosome"/>
</dbReference>
<protein>
    <recommendedName>
        <fullName evidence="7">AlgX/AlgJ SGNH hydrolase-like domain-containing protein</fullName>
    </recommendedName>
</protein>
<keyword evidence="4" id="KW-0732">Signal</keyword>
<evidence type="ECO:0000313" key="9">
    <source>
        <dbReference type="Proteomes" id="UP000594464"/>
    </source>
</evidence>
<keyword evidence="5" id="KW-0574">Periplasm</keyword>
<dbReference type="InterPro" id="IPR031811">
    <property type="entry name" value="ALGX/ALGJ_SGNH-like"/>
</dbReference>
<dbReference type="AlphaFoldDB" id="A0A7T0C2G1"/>
<gene>
    <name evidence="8" type="ORF">G3M78_07945</name>
</gene>
<evidence type="ECO:0000256" key="3">
    <source>
        <dbReference type="ARBA" id="ARBA00022679"/>
    </source>
</evidence>
<dbReference type="EMBL" id="CP048620">
    <property type="protein sequence ID" value="QPJ65324.1"/>
    <property type="molecule type" value="Genomic_DNA"/>
</dbReference>
<organism evidence="8 9">
    <name type="scientific">Candidatus Nitrohelix vancouverensis</name>
    <dbReference type="NCBI Taxonomy" id="2705534"/>
    <lineage>
        <taxon>Bacteria</taxon>
        <taxon>Pseudomonadati</taxon>
        <taxon>Nitrospinota/Tectimicrobiota group</taxon>
        <taxon>Nitrospinota</taxon>
        <taxon>Nitrospinia</taxon>
        <taxon>Nitrospinales</taxon>
        <taxon>Nitrospinaceae</taxon>
        <taxon>Candidatus Nitrohelix</taxon>
    </lineage>
</organism>
<dbReference type="UniPathway" id="UPA00286"/>
<keyword evidence="3" id="KW-0808">Transferase</keyword>
<comment type="subcellular location">
    <subcellularLocation>
        <location evidence="1">Periplasm</location>
    </subcellularLocation>
</comment>
<keyword evidence="6" id="KW-0016">Alginate biosynthesis</keyword>
<dbReference type="KEGG" id="nva:G3M78_07945"/>
<dbReference type="GO" id="GO:0042121">
    <property type="term" value="P:alginic acid biosynthetic process"/>
    <property type="evidence" value="ECO:0007669"/>
    <property type="project" value="UniProtKB-UniPathway"/>
</dbReference>
<proteinExistence type="predicted"/>
<dbReference type="Pfam" id="PF16822">
    <property type="entry name" value="ALGX"/>
    <property type="match status" value="1"/>
</dbReference>
<dbReference type="GO" id="GO:0042597">
    <property type="term" value="C:periplasmic space"/>
    <property type="evidence" value="ECO:0007669"/>
    <property type="project" value="UniProtKB-SubCell"/>
</dbReference>
<name>A0A7T0C2G1_9BACT</name>